<comment type="caution">
    <text evidence="2">The sequence shown here is derived from an EMBL/GenBank/DDBJ whole genome shotgun (WGS) entry which is preliminary data.</text>
</comment>
<evidence type="ECO:0000313" key="2">
    <source>
        <dbReference type="EMBL" id="KPV42306.1"/>
    </source>
</evidence>
<evidence type="ECO:0000313" key="3">
    <source>
        <dbReference type="Proteomes" id="UP000050482"/>
    </source>
</evidence>
<dbReference type="Gene3D" id="3.90.550.10">
    <property type="entry name" value="Spore Coat Polysaccharide Biosynthesis Protein SpsA, Chain A"/>
    <property type="match status" value="1"/>
</dbReference>
<dbReference type="EMBL" id="LJCO01000079">
    <property type="protein sequence ID" value="KPV42306.1"/>
    <property type="molecule type" value="Genomic_DNA"/>
</dbReference>
<dbReference type="Proteomes" id="UP000050482">
    <property type="component" value="Unassembled WGS sequence"/>
</dbReference>
<keyword evidence="3" id="KW-1185">Reference proteome</keyword>
<feature type="domain" description="Glycosyltransferase 2-like" evidence="1">
    <location>
        <begin position="100"/>
        <end position="181"/>
    </location>
</feature>
<dbReference type="SUPFAM" id="SSF48452">
    <property type="entry name" value="TPR-like"/>
    <property type="match status" value="1"/>
</dbReference>
<reference evidence="2 3" key="1">
    <citation type="submission" date="2015-09" db="EMBL/GenBank/DDBJ databases">
        <title>Draft genome sequence of Alicyclobacillus ferrooxydans DSM 22381.</title>
        <authorList>
            <person name="Hemp J."/>
        </authorList>
    </citation>
    <scope>NUCLEOTIDE SEQUENCE [LARGE SCALE GENOMIC DNA]</scope>
    <source>
        <strain evidence="2 3">TC-34</strain>
    </source>
</reference>
<gene>
    <name evidence="2" type="ORF">AN477_18575</name>
</gene>
<name>A0A0P9CZ63_9BACL</name>
<dbReference type="RefSeq" id="WP_054970671.1">
    <property type="nucleotide sequence ID" value="NZ_LJCO01000079.1"/>
</dbReference>
<dbReference type="OrthoDB" id="9815923at2"/>
<dbReference type="Pfam" id="PF00535">
    <property type="entry name" value="Glycos_transf_2"/>
    <property type="match status" value="1"/>
</dbReference>
<dbReference type="AlphaFoldDB" id="A0A0P9CZ63"/>
<dbReference type="InterPro" id="IPR011990">
    <property type="entry name" value="TPR-like_helical_dom_sf"/>
</dbReference>
<protein>
    <recommendedName>
        <fullName evidence="1">Glycosyltransferase 2-like domain-containing protein</fullName>
    </recommendedName>
</protein>
<evidence type="ECO:0000259" key="1">
    <source>
        <dbReference type="Pfam" id="PF00535"/>
    </source>
</evidence>
<dbReference type="STRING" id="471514.AN477_18575"/>
<organism evidence="2 3">
    <name type="scientific">Alicyclobacillus ferrooxydans</name>
    <dbReference type="NCBI Taxonomy" id="471514"/>
    <lineage>
        <taxon>Bacteria</taxon>
        <taxon>Bacillati</taxon>
        <taxon>Bacillota</taxon>
        <taxon>Bacilli</taxon>
        <taxon>Bacillales</taxon>
        <taxon>Alicyclobacillaceae</taxon>
        <taxon>Alicyclobacillus</taxon>
    </lineage>
</organism>
<sequence>MKTDEQITRLIQQHKFDSARYGCIDRLKRSRLDAQAWVFLSQTMVGLKRGDMAKLCLQRAALLAPFADFRQAWNDTERVGRGSPDKQVQTLLDTEHVPVSACVLTLDSSRTIRQCIAALVPAVDEIVVVDTGSQDDTVQILESLGLDVHYFEWIDDFSAARTYAESLAAHDWIITVDSDEILVLFDVNTIRVAAALFNGTGMALNAIQLNRIGERVVNVHPTARMYQKSTGIRWRYPIHEQLETRQGHEVSRLQTQDVNIQLLHDGYDNTATSQIAKVERNIRIIRSVLASEPTHPVFLFYLARELQKLGHSDEAQSSIESAIKHEDGTTGMRGEMEKLQASIRAHS</sequence>
<dbReference type="PANTHER" id="PTHR43630:SF2">
    <property type="entry name" value="GLYCOSYLTRANSFERASE"/>
    <property type="match status" value="1"/>
</dbReference>
<proteinExistence type="predicted"/>
<dbReference type="PATRIC" id="fig|471514.4.peg.4637"/>
<dbReference type="SUPFAM" id="SSF53448">
    <property type="entry name" value="Nucleotide-diphospho-sugar transferases"/>
    <property type="match status" value="1"/>
</dbReference>
<dbReference type="CDD" id="cd02511">
    <property type="entry name" value="Beta4Glucosyltransferase"/>
    <property type="match status" value="1"/>
</dbReference>
<dbReference type="InterPro" id="IPR029044">
    <property type="entry name" value="Nucleotide-diphossugar_trans"/>
</dbReference>
<accession>A0A0P9CZ63</accession>
<dbReference type="InterPro" id="IPR001173">
    <property type="entry name" value="Glyco_trans_2-like"/>
</dbReference>
<dbReference type="PANTHER" id="PTHR43630">
    <property type="entry name" value="POLY-BETA-1,6-N-ACETYL-D-GLUCOSAMINE SYNTHASE"/>
    <property type="match status" value="1"/>
</dbReference>